<sequence>MVNGVGRRDRMITVLLAAWNGEKYLKEQMESLLGQTNQEFTILISDDGSTDRTPEIISEYENRFPDRIKSLKNIKPSGSARDNFFRLLKAASDEYLMFCDQDDIWLPDKVEVTFTEMKKMEKEWGRDMPLLVHTDLSVADQAGAVLYPSMARYQKIGVYDNRTSHYLVENNITGNTMMINRSLKNLMVDIPKTCIMHDWWFGLIASCFGKISYIDRPLVLYRQHGSNQVGAKSGMKQLSERRNSREKVRDNYGSLFEQAKAFLSIYGQYMTPDQRELFEEFLKLCKRSRAGKIKTILKYKLFKSTRVRTLGQMLSI</sequence>
<dbReference type="InterPro" id="IPR029044">
    <property type="entry name" value="Nucleotide-diphossugar_trans"/>
</dbReference>
<name>A0A3E2NIW4_9FIRM</name>
<comment type="caution">
    <text evidence="2">The sequence shown here is derived from an EMBL/GenBank/DDBJ whole genome shotgun (WGS) entry which is preliminary data.</text>
</comment>
<evidence type="ECO:0000259" key="1">
    <source>
        <dbReference type="Pfam" id="PF00535"/>
    </source>
</evidence>
<dbReference type="GO" id="GO:0016758">
    <property type="term" value="F:hexosyltransferase activity"/>
    <property type="evidence" value="ECO:0007669"/>
    <property type="project" value="UniProtKB-ARBA"/>
</dbReference>
<dbReference type="Pfam" id="PF00535">
    <property type="entry name" value="Glycos_transf_2"/>
    <property type="match status" value="1"/>
</dbReference>
<reference evidence="2 3" key="1">
    <citation type="submission" date="2018-07" db="EMBL/GenBank/DDBJ databases">
        <title>New species, Clostridium PI-S10-A1B.</title>
        <authorList>
            <person name="Krishna G."/>
            <person name="Summeta K."/>
            <person name="Shikha S."/>
            <person name="Prabhu P.B."/>
            <person name="Suresh K."/>
        </authorList>
    </citation>
    <scope>NUCLEOTIDE SEQUENCE [LARGE SCALE GENOMIC DNA]</scope>
    <source>
        <strain evidence="2 3">PI-S10-A1B</strain>
    </source>
</reference>
<feature type="domain" description="Glycosyltransferase 2-like" evidence="1">
    <location>
        <begin position="13"/>
        <end position="119"/>
    </location>
</feature>
<dbReference type="AlphaFoldDB" id="A0A3E2NIW4"/>
<dbReference type="SUPFAM" id="SSF53448">
    <property type="entry name" value="Nucleotide-diphospho-sugar transferases"/>
    <property type="match status" value="1"/>
</dbReference>
<dbReference type="PANTHER" id="PTHR22916">
    <property type="entry name" value="GLYCOSYLTRANSFERASE"/>
    <property type="match status" value="1"/>
</dbReference>
<dbReference type="EMBL" id="QOHO01000003">
    <property type="protein sequence ID" value="RFZ80860.1"/>
    <property type="molecule type" value="Genomic_DNA"/>
</dbReference>
<dbReference type="PANTHER" id="PTHR22916:SF3">
    <property type="entry name" value="UDP-GLCNAC:BETAGAL BETA-1,3-N-ACETYLGLUCOSAMINYLTRANSFERASE-LIKE PROTEIN 1"/>
    <property type="match status" value="1"/>
</dbReference>
<accession>A0A3E2NIW4</accession>
<dbReference type="Gene3D" id="3.90.550.10">
    <property type="entry name" value="Spore Coat Polysaccharide Biosynthesis Protein SpsA, Chain A"/>
    <property type="match status" value="1"/>
</dbReference>
<dbReference type="CDD" id="cd04196">
    <property type="entry name" value="GT_2_like_d"/>
    <property type="match status" value="1"/>
</dbReference>
<organism evidence="2 3">
    <name type="scientific">Lacrimispora amygdalina</name>
    <dbReference type="NCBI Taxonomy" id="253257"/>
    <lineage>
        <taxon>Bacteria</taxon>
        <taxon>Bacillati</taxon>
        <taxon>Bacillota</taxon>
        <taxon>Clostridia</taxon>
        <taxon>Lachnospirales</taxon>
        <taxon>Lachnospiraceae</taxon>
        <taxon>Lacrimispora</taxon>
    </lineage>
</organism>
<proteinExistence type="predicted"/>
<gene>
    <name evidence="2" type="ORF">DS742_00880</name>
</gene>
<dbReference type="OrthoDB" id="9802649at2"/>
<protein>
    <submittedName>
        <fullName evidence="2">Glycosyltransferase family 2 protein</fullName>
    </submittedName>
</protein>
<evidence type="ECO:0000313" key="3">
    <source>
        <dbReference type="Proteomes" id="UP000260680"/>
    </source>
</evidence>
<evidence type="ECO:0000313" key="2">
    <source>
        <dbReference type="EMBL" id="RFZ80860.1"/>
    </source>
</evidence>
<dbReference type="Proteomes" id="UP000260680">
    <property type="component" value="Unassembled WGS sequence"/>
</dbReference>
<dbReference type="InterPro" id="IPR001173">
    <property type="entry name" value="Glyco_trans_2-like"/>
</dbReference>